<keyword evidence="1" id="KW-0472">Membrane</keyword>
<organism evidence="2 3">
    <name type="scientific">Chroococcidiopsis cubana SAG 39.79</name>
    <dbReference type="NCBI Taxonomy" id="388085"/>
    <lineage>
        <taxon>Bacteria</taxon>
        <taxon>Bacillati</taxon>
        <taxon>Cyanobacteriota</taxon>
        <taxon>Cyanophyceae</taxon>
        <taxon>Chroococcidiopsidales</taxon>
        <taxon>Chroococcidiopsidaceae</taxon>
        <taxon>Chroococcidiopsis</taxon>
    </lineage>
</organism>
<reference evidence="2 3" key="1">
    <citation type="journal article" date="2019" name="Genome Biol. Evol.">
        <title>Day and night: Metabolic profiles and evolutionary relationships of six axenic non-marine cyanobacteria.</title>
        <authorList>
            <person name="Will S.E."/>
            <person name="Henke P."/>
            <person name="Boedeker C."/>
            <person name="Huang S."/>
            <person name="Brinkmann H."/>
            <person name="Rohde M."/>
            <person name="Jarek M."/>
            <person name="Friedl T."/>
            <person name="Seufert S."/>
            <person name="Schumacher M."/>
            <person name="Overmann J."/>
            <person name="Neumann-Schaal M."/>
            <person name="Petersen J."/>
        </authorList>
    </citation>
    <scope>NUCLEOTIDE SEQUENCE [LARGE SCALE GENOMIC DNA]</scope>
    <source>
        <strain evidence="2 3">SAG 39.79</strain>
    </source>
</reference>
<feature type="transmembrane region" description="Helical" evidence="1">
    <location>
        <begin position="140"/>
        <end position="160"/>
    </location>
</feature>
<evidence type="ECO:0000256" key="1">
    <source>
        <dbReference type="SAM" id="Phobius"/>
    </source>
</evidence>
<comment type="caution">
    <text evidence="2">The sequence shown here is derived from an EMBL/GenBank/DDBJ whole genome shotgun (WGS) entry which is preliminary data.</text>
</comment>
<keyword evidence="3" id="KW-1185">Reference proteome</keyword>
<dbReference type="RefSeq" id="WP_106168344.1">
    <property type="nucleotide sequence ID" value="NZ_JAVKZF010000004.1"/>
</dbReference>
<dbReference type="Proteomes" id="UP000282574">
    <property type="component" value="Unassembled WGS sequence"/>
</dbReference>
<accession>A0AB37UCD5</accession>
<keyword evidence="1" id="KW-0812">Transmembrane</keyword>
<dbReference type="AlphaFoldDB" id="A0AB37UCD5"/>
<name>A0AB37UCD5_9CYAN</name>
<sequence length="232" mass="26579">MNKRWRNAGLYAFLAIAIITITNVIPQRIAFFDKQLQSRETWRYSDFTRAIEKGMVVKVEFSPDYTSALFKTVDGSSAIVNLPKKTELIDILVDRSVDVSVLPQTDKFKILRTLFLAVLFSIYLFFLLRRAPVEKWQRNVELFAFVAIFVVVIVLVTVSFDKQPQSREICSYTYLIHAVKRGEVAEIKISHDNSKALVEFKNSSSYSSYDPRPLGVVTWLTDKSGDKGRHSP</sequence>
<gene>
    <name evidence="2" type="ORF">DSM107010_56070</name>
</gene>
<feature type="transmembrane region" description="Helical" evidence="1">
    <location>
        <begin position="110"/>
        <end position="128"/>
    </location>
</feature>
<evidence type="ECO:0000313" key="2">
    <source>
        <dbReference type="EMBL" id="RUT05335.1"/>
    </source>
</evidence>
<evidence type="ECO:0008006" key="4">
    <source>
        <dbReference type="Google" id="ProtNLM"/>
    </source>
</evidence>
<evidence type="ECO:0000313" key="3">
    <source>
        <dbReference type="Proteomes" id="UP000282574"/>
    </source>
</evidence>
<dbReference type="EMBL" id="RSCK01000079">
    <property type="protein sequence ID" value="RUT05335.1"/>
    <property type="molecule type" value="Genomic_DNA"/>
</dbReference>
<dbReference type="Gene3D" id="3.30.720.210">
    <property type="match status" value="1"/>
</dbReference>
<keyword evidence="1" id="KW-1133">Transmembrane helix</keyword>
<protein>
    <recommendedName>
        <fullName evidence="4">Peptidase M41 FtsH extracellular domain-containing protein</fullName>
    </recommendedName>
</protein>
<proteinExistence type="predicted"/>